<dbReference type="Pfam" id="PF05650">
    <property type="entry name" value="DUF802"/>
    <property type="match status" value="2"/>
</dbReference>
<sequence>MNRTLTLTAFLLGLLAVGWVGAGYIGHSPLALTMTALIGVVYLAGGLELLRFQQATASLARALEAIPDELASLGDWLGKVHPSLHNAVRLRIEGERSGLPGPTMAPYLVGLLVLLGMLGTFLGMVVTLNGAVLALESTTDLHTIRAALAAPVKGLGVAFGTSVAGVAASAMLGLVSTLCRRQRLLTGQQLDTRIAGALRGFSLGHQRQEAFKAIQAQAQALPEVVNTLQTMMAQLERHNQQLGERLLAGQESHYREAKGLYTELATSVDQSLRDSLSHSARLAGEAIQPVVEATMGGIARETSSLRETLTDTVKAQLDGLAGRFDSTVNTVADTWTAALARHEHTSDALQTGLDATLGRFTDTFEARSASLLASVEHTHARLQTELAGTLAGLTQATQASHSQLADKVEAQLDSLAERFGTTVTTVADTWTAALARHEQTSDALARDTRESLAAFVDKFDRGAAAQLDALHGAHAALQAELAARDAQRLTGMGEALEALAASLQQHWLDAGNAAEARQAEICRTLDETARSLSASTQAEARHTIAEVERLMLTAAEAPRAAAEVIGQLRHELSASIARDNSLLEERSRIMETLASLLDGINHASTEQKSAIDALVTSSASLLERVGKQFEARTESESTRLAEAAAQIAGGAVEVASLSEAFGFAVERFGESNQQLTDALSRIEAALAQSMSRSDEQLAYYVAQAREIIDLSIMSQRQIVDDLQQLPARQAAQPSEA</sequence>
<evidence type="ECO:0000256" key="1">
    <source>
        <dbReference type="SAM" id="Phobius"/>
    </source>
</evidence>
<protein>
    <recommendedName>
        <fullName evidence="2">DUF802 domain-containing protein</fullName>
    </recommendedName>
</protein>
<gene>
    <name evidence="3" type="ORF">ZRA01_15280</name>
</gene>
<dbReference type="OrthoDB" id="6053769at2"/>
<feature type="domain" description="DUF802" evidence="2">
    <location>
        <begin position="415"/>
        <end position="465"/>
    </location>
</feature>
<reference evidence="3 4" key="1">
    <citation type="submission" date="2019-06" db="EMBL/GenBank/DDBJ databases">
        <title>Whole genome shotgun sequence of Zoogloea ramigera NBRC 15342.</title>
        <authorList>
            <person name="Hosoyama A."/>
            <person name="Uohara A."/>
            <person name="Ohji S."/>
            <person name="Ichikawa N."/>
        </authorList>
    </citation>
    <scope>NUCLEOTIDE SEQUENCE [LARGE SCALE GENOMIC DNA]</scope>
    <source>
        <strain evidence="3 4">NBRC 15342</strain>
    </source>
</reference>
<organism evidence="3 4">
    <name type="scientific">Zoogloea ramigera</name>
    <dbReference type="NCBI Taxonomy" id="350"/>
    <lineage>
        <taxon>Bacteria</taxon>
        <taxon>Pseudomonadati</taxon>
        <taxon>Pseudomonadota</taxon>
        <taxon>Betaproteobacteria</taxon>
        <taxon>Rhodocyclales</taxon>
        <taxon>Zoogloeaceae</taxon>
        <taxon>Zoogloea</taxon>
    </lineage>
</organism>
<name>A0A4Y4CR63_ZOORA</name>
<feature type="domain" description="DUF802" evidence="2">
    <location>
        <begin position="320"/>
        <end position="372"/>
    </location>
</feature>
<dbReference type="AlphaFoldDB" id="A0A4Y4CR63"/>
<dbReference type="SUPFAM" id="SSF58113">
    <property type="entry name" value="Apolipoprotein A-I"/>
    <property type="match status" value="1"/>
</dbReference>
<comment type="caution">
    <text evidence="3">The sequence shown here is derived from an EMBL/GenBank/DDBJ whole genome shotgun (WGS) entry which is preliminary data.</text>
</comment>
<feature type="transmembrane region" description="Helical" evidence="1">
    <location>
        <begin position="32"/>
        <end position="50"/>
    </location>
</feature>
<evidence type="ECO:0000259" key="2">
    <source>
        <dbReference type="Pfam" id="PF05650"/>
    </source>
</evidence>
<feature type="transmembrane region" description="Helical" evidence="1">
    <location>
        <begin position="107"/>
        <end position="135"/>
    </location>
</feature>
<keyword evidence="4" id="KW-1185">Reference proteome</keyword>
<dbReference type="RefSeq" id="WP_141350958.1">
    <property type="nucleotide sequence ID" value="NZ_BJNV01000020.1"/>
</dbReference>
<evidence type="ECO:0000313" key="4">
    <source>
        <dbReference type="Proteomes" id="UP000318422"/>
    </source>
</evidence>
<evidence type="ECO:0000313" key="3">
    <source>
        <dbReference type="EMBL" id="GEC95455.1"/>
    </source>
</evidence>
<keyword evidence="1" id="KW-1133">Transmembrane helix</keyword>
<keyword evidence="1" id="KW-0812">Transmembrane</keyword>
<dbReference type="InterPro" id="IPR008520">
    <property type="entry name" value="DUF802"/>
</dbReference>
<dbReference type="EMBL" id="BJNV01000020">
    <property type="protein sequence ID" value="GEC95455.1"/>
    <property type="molecule type" value="Genomic_DNA"/>
</dbReference>
<dbReference type="Gene3D" id="1.20.120.20">
    <property type="entry name" value="Apolipoprotein"/>
    <property type="match status" value="1"/>
</dbReference>
<dbReference type="Proteomes" id="UP000318422">
    <property type="component" value="Unassembled WGS sequence"/>
</dbReference>
<accession>A0A4Y4CR63</accession>
<keyword evidence="1" id="KW-0472">Membrane</keyword>
<proteinExistence type="predicted"/>